<dbReference type="Proteomes" id="UP000530670">
    <property type="component" value="Unassembled WGS sequence"/>
</dbReference>
<evidence type="ECO:0000313" key="2">
    <source>
        <dbReference type="EMBL" id="KAF5644978.1"/>
    </source>
</evidence>
<proteinExistence type="predicted"/>
<sequence>MARPYTRYPCGIYGPRNLARRNARRVKNERLVRARGEMTDVPPPLSPGQQQLFSFYSPSLEAGEYSVGVKQTLKSPSTIDEPFEIPETGAPQLFDVVAPRYSLPDGAVHSSFPPQGYGALAKTLPHVVLSDPHLAWARGASDSPALEDPEYTRSKVPWLAMLVFTQNELTLSAAQLSTVFSSTSLEGSAQQTQTLTVNIPVADVQNIHSTISPISGVTPDPLDDSNADIVMVPSALFTELFTSYHADGLQVPDQSGPDVARYKYLAHVRDINTLGMADAGVEDNGVFGIVVSHRTGPLSNTQPRPVVAHLVSIEGVESDYMKRQWPIANDTKFVALASLYSWNFITLPEGSFDMETTFVNLGTTPAGLNLLRVPETTLSSIDASTPVGARMKSRLEDGYTLTKYRTALGEETAALYRSPFTPTLVPYPVLPPKPKLRSCWLSDSGIDLQIMDPAVGIMDITYSVAWQLGKALAVADPHFTTALGRLRTDIYSGGLERARTAILRERGMYMTRSDIADDLSETLRRLNTLHKNTNGLHRQGGSMADRWQRPRQPMSSLSYYSPEVQDLFHEHALQVGMNLTLSCDGDGTQRYDELNSASSANWMIVIKWVLDKMYLYSVPAQYLTTDPSHLPSESLRFFHVDRNWTDALVDGALSLGNHLSGPDNVRVVIHKMIEDFLFPPPSDQEEVVAPPPQFPVYGFLLHSCAVTQYPDLKVSVELAGVTQQMSPIIRHENLDTVRGIMLCLLDHAPGNPGLASVTFTQPPHQQSFIAGAELDSQHIKTSYKRIYTASNLAPNPLPWKAVEWFREANNDATPPPPPPSPKFVFKWGLDPDPEVRTLLLVPWAADVNNILNYYGEDGGIYKDLYPNSAMAGIQLNNPIYRLTISTPQPDKGKGQSFERTVVASLPPVMKAQIAAKEVETTVSPSILPLPTKESSISRATTVTKRPPPSVRVGSGFELGMGHGYPRYTPPHYQRVVANLDRPFPISRSIHNSDSESPEGGSLGGGPVVPPTFKYMVRPVDNDPTKDGIPAGTSIPQDLVFRVAMTDPGTDGFHLEQLVILLQLAVKPGDEKYCLLAGPTYTGPGPFMTSNVRFFVQAQIQPPSDSDPYTYLALSVQARSTRGWAEQGMYNDLTFILPVCDIAPSSPSQTFPLKITPSYNGRTPVEQTDYYAIKIQNASN</sequence>
<evidence type="ECO:0000256" key="1">
    <source>
        <dbReference type="SAM" id="MobiDB-lite"/>
    </source>
</evidence>
<name>A0A8H5S5I2_9HYPO</name>
<reference evidence="2 3" key="1">
    <citation type="submission" date="2020-05" db="EMBL/GenBank/DDBJ databases">
        <title>Identification and distribution of gene clusters putatively required for synthesis of sphingolipid metabolism inhibitors in phylogenetically diverse species of the filamentous fungus Fusarium.</title>
        <authorList>
            <person name="Kim H.-S."/>
            <person name="Busman M."/>
            <person name="Brown D.W."/>
            <person name="Divon H."/>
            <person name="Uhlig S."/>
            <person name="Proctor R.H."/>
        </authorList>
    </citation>
    <scope>NUCLEOTIDE SEQUENCE [LARGE SCALE GENOMIC DNA]</scope>
    <source>
        <strain evidence="2 3">NRRL 66243</strain>
    </source>
</reference>
<dbReference type="AlphaFoldDB" id="A0A8H5S5I2"/>
<feature type="region of interest" description="Disordered" evidence="1">
    <location>
        <begin position="987"/>
        <end position="1007"/>
    </location>
</feature>
<dbReference type="RefSeq" id="XP_037210277.1">
    <property type="nucleotide sequence ID" value="XM_037348814.1"/>
</dbReference>
<dbReference type="EMBL" id="JAAQRI010000052">
    <property type="protein sequence ID" value="KAF5644978.1"/>
    <property type="molecule type" value="Genomic_DNA"/>
</dbReference>
<protein>
    <submittedName>
        <fullName evidence="2">Uncharacterized protein</fullName>
    </submittedName>
</protein>
<organism evidence="2 3">
    <name type="scientific">Fusarium tjaetaba</name>
    <dbReference type="NCBI Taxonomy" id="1567544"/>
    <lineage>
        <taxon>Eukaryota</taxon>
        <taxon>Fungi</taxon>
        <taxon>Dikarya</taxon>
        <taxon>Ascomycota</taxon>
        <taxon>Pezizomycotina</taxon>
        <taxon>Sordariomycetes</taxon>
        <taxon>Hypocreomycetidae</taxon>
        <taxon>Hypocreales</taxon>
        <taxon>Nectriaceae</taxon>
        <taxon>Fusarium</taxon>
        <taxon>Fusarium fujikuroi species complex</taxon>
    </lineage>
</organism>
<evidence type="ECO:0000313" key="3">
    <source>
        <dbReference type="Proteomes" id="UP000530670"/>
    </source>
</evidence>
<dbReference type="GeneID" id="59301084"/>
<keyword evidence="3" id="KW-1185">Reference proteome</keyword>
<accession>A0A8H5S5I2</accession>
<dbReference type="OrthoDB" id="3029913at2759"/>
<comment type="caution">
    <text evidence="2">The sequence shown here is derived from an EMBL/GenBank/DDBJ whole genome shotgun (WGS) entry which is preliminary data.</text>
</comment>
<gene>
    <name evidence="2" type="ORF">FTJAE_2602</name>
</gene>